<dbReference type="PANTHER" id="PTHR11552">
    <property type="entry name" value="GLUCOSE-METHANOL-CHOLINE GMC OXIDOREDUCTASE"/>
    <property type="match status" value="1"/>
</dbReference>
<dbReference type="PROSITE" id="PS00624">
    <property type="entry name" value="GMC_OXRED_2"/>
    <property type="match status" value="1"/>
</dbReference>
<name>A0A117Q5F8_9ACTN</name>
<reference evidence="8 9" key="1">
    <citation type="submission" date="2015-10" db="EMBL/GenBank/DDBJ databases">
        <title>Draft genome sequence of Streptomyces yokosukanensis DSM 40224, type strain for the species Streptomyces yokosukanensis.</title>
        <authorList>
            <person name="Ruckert C."/>
            <person name="Winkler A."/>
            <person name="Kalinowski J."/>
            <person name="Kampfer P."/>
            <person name="Glaeser S."/>
        </authorList>
    </citation>
    <scope>NUCLEOTIDE SEQUENCE [LARGE SCALE GENOMIC DNA]</scope>
    <source>
        <strain evidence="8 9">DSM 40224</strain>
    </source>
</reference>
<dbReference type="EMBL" id="LMWN01000006">
    <property type="protein sequence ID" value="KUN09264.1"/>
    <property type="molecule type" value="Genomic_DNA"/>
</dbReference>
<dbReference type="InterPro" id="IPR012132">
    <property type="entry name" value="GMC_OxRdtase"/>
</dbReference>
<dbReference type="GO" id="GO:0050660">
    <property type="term" value="F:flavin adenine dinucleotide binding"/>
    <property type="evidence" value="ECO:0007669"/>
    <property type="project" value="InterPro"/>
</dbReference>
<dbReference type="PANTHER" id="PTHR11552:SF147">
    <property type="entry name" value="CHOLINE DEHYDROGENASE, MITOCHONDRIAL"/>
    <property type="match status" value="1"/>
</dbReference>
<dbReference type="PROSITE" id="PS51257">
    <property type="entry name" value="PROKAR_LIPOPROTEIN"/>
    <property type="match status" value="1"/>
</dbReference>
<dbReference type="Gene3D" id="3.30.560.10">
    <property type="entry name" value="Glucose Oxidase, domain 3"/>
    <property type="match status" value="1"/>
</dbReference>
<dbReference type="OrthoDB" id="9785276at2"/>
<feature type="domain" description="Glucose-methanol-choline oxidoreductase N-terminal" evidence="7">
    <location>
        <begin position="257"/>
        <end position="271"/>
    </location>
</feature>
<dbReference type="SUPFAM" id="SSF54373">
    <property type="entry name" value="FAD-linked reductases, C-terminal domain"/>
    <property type="match status" value="1"/>
</dbReference>
<dbReference type="STRING" id="67386.AQI95_05370"/>
<evidence type="ECO:0000313" key="8">
    <source>
        <dbReference type="EMBL" id="KUN09264.1"/>
    </source>
</evidence>
<proteinExistence type="inferred from homology"/>
<gene>
    <name evidence="8" type="ORF">AQI95_05370</name>
</gene>
<dbReference type="Pfam" id="PF05199">
    <property type="entry name" value="GMC_oxred_C"/>
    <property type="match status" value="1"/>
</dbReference>
<evidence type="ECO:0000256" key="2">
    <source>
        <dbReference type="ARBA" id="ARBA00010790"/>
    </source>
</evidence>
<keyword evidence="3" id="KW-0285">Flavoprotein</keyword>
<sequence length="512" mass="53732">MVATKSFDYVVVGAGTAGCVLATRLSENPGVSVALLEAGGESGPESMHSPNAMEAFGLWGSPVDWAYATTPQAGTGGTVHAWPRGKVLGGSSSINGMVHRRGHRSSFDAWEAQGATGWSYDTLLPFLKRSESTQSRDPRFRGTDGPMRIEAGSDPTPLDEAMYQAALESGHAASADGNGEQDEGVAWGETNVVADRRQSAADAYLRPALARPNLTVITHAHVRRLLLDGTRCRGAEYVADGTVHTVAADREVILSAGAVGSPQLLLLSGIGPAAHLQDVGIPVRADLPGVGENLHDHLLSWVSYRAKQPVPAGPSRQAYVLARSAEGVDPDVQLSFTRAALEPLWAGADPDGFSVLFSVVTPASRGSLRLRSADPTAHPLIDPAYLTDDADVDRMVTALSMARRLAAADALAQWRGAELLPGSDVLDEDACRAYVRATAATYFHPVGTCRIGVDALAVVDPQLRVRGIEALRVADASVMPSVVSANTNAAVLGIAERATQLVEEPAFGTASD</sequence>
<evidence type="ECO:0000256" key="6">
    <source>
        <dbReference type="SAM" id="MobiDB-lite"/>
    </source>
</evidence>
<dbReference type="Proteomes" id="UP000053127">
    <property type="component" value="Unassembled WGS sequence"/>
</dbReference>
<dbReference type="InterPro" id="IPR000172">
    <property type="entry name" value="GMC_OxRdtase_N"/>
</dbReference>
<feature type="binding site" evidence="5">
    <location>
        <position position="87"/>
    </location>
    <ligand>
        <name>FAD</name>
        <dbReference type="ChEBI" id="CHEBI:57692"/>
    </ligand>
</feature>
<evidence type="ECO:0000256" key="1">
    <source>
        <dbReference type="ARBA" id="ARBA00001974"/>
    </source>
</evidence>
<dbReference type="GO" id="GO:0016614">
    <property type="term" value="F:oxidoreductase activity, acting on CH-OH group of donors"/>
    <property type="evidence" value="ECO:0007669"/>
    <property type="project" value="InterPro"/>
</dbReference>
<dbReference type="Pfam" id="PF00732">
    <property type="entry name" value="GMC_oxred_N"/>
    <property type="match status" value="1"/>
</dbReference>
<dbReference type="RefSeq" id="WP_067118094.1">
    <property type="nucleotide sequence ID" value="NZ_KQ948207.1"/>
</dbReference>
<evidence type="ECO:0000256" key="3">
    <source>
        <dbReference type="ARBA" id="ARBA00022630"/>
    </source>
</evidence>
<organism evidence="8 9">
    <name type="scientific">Streptomyces yokosukanensis</name>
    <dbReference type="NCBI Taxonomy" id="67386"/>
    <lineage>
        <taxon>Bacteria</taxon>
        <taxon>Bacillati</taxon>
        <taxon>Actinomycetota</taxon>
        <taxon>Actinomycetes</taxon>
        <taxon>Kitasatosporales</taxon>
        <taxon>Streptomycetaceae</taxon>
        <taxon>Streptomyces</taxon>
    </lineage>
</organism>
<evidence type="ECO:0000256" key="5">
    <source>
        <dbReference type="PIRSR" id="PIRSR000137-2"/>
    </source>
</evidence>
<dbReference type="AlphaFoldDB" id="A0A117Q5F8"/>
<dbReference type="SUPFAM" id="SSF51905">
    <property type="entry name" value="FAD/NAD(P)-binding domain"/>
    <property type="match status" value="1"/>
</dbReference>
<dbReference type="InterPro" id="IPR007867">
    <property type="entry name" value="GMC_OxRtase_C"/>
</dbReference>
<feature type="binding site" evidence="5">
    <location>
        <begin position="95"/>
        <end position="98"/>
    </location>
    <ligand>
        <name>FAD</name>
        <dbReference type="ChEBI" id="CHEBI:57692"/>
    </ligand>
</feature>
<feature type="binding site" evidence="5">
    <location>
        <position position="442"/>
    </location>
    <ligand>
        <name>substrate</name>
    </ligand>
</feature>
<dbReference type="Gene3D" id="3.50.50.60">
    <property type="entry name" value="FAD/NAD(P)-binding domain"/>
    <property type="match status" value="1"/>
</dbReference>
<comment type="caution">
    <text evidence="8">The sequence shown here is derived from an EMBL/GenBank/DDBJ whole genome shotgun (WGS) entry which is preliminary data.</text>
</comment>
<feature type="region of interest" description="Disordered" evidence="6">
    <location>
        <begin position="130"/>
        <end position="157"/>
    </location>
</feature>
<dbReference type="PIRSF" id="PIRSF000137">
    <property type="entry name" value="Alcohol_oxidase"/>
    <property type="match status" value="1"/>
</dbReference>
<comment type="cofactor">
    <cofactor evidence="1 5">
        <name>FAD</name>
        <dbReference type="ChEBI" id="CHEBI:57692"/>
    </cofactor>
</comment>
<keyword evidence="4 5" id="KW-0274">FAD</keyword>
<protein>
    <recommendedName>
        <fullName evidence="7">Glucose-methanol-choline oxidoreductase N-terminal domain-containing protein</fullName>
    </recommendedName>
</protein>
<keyword evidence="9" id="KW-1185">Reference proteome</keyword>
<comment type="similarity">
    <text evidence="2">Belongs to the GMC oxidoreductase family.</text>
</comment>
<feature type="binding site" evidence="5">
    <location>
        <position position="222"/>
    </location>
    <ligand>
        <name>FAD</name>
        <dbReference type="ChEBI" id="CHEBI:57692"/>
    </ligand>
</feature>
<feature type="compositionally biased region" description="Basic and acidic residues" evidence="6">
    <location>
        <begin position="130"/>
        <end position="142"/>
    </location>
</feature>
<dbReference type="InterPro" id="IPR036188">
    <property type="entry name" value="FAD/NAD-bd_sf"/>
</dbReference>
<evidence type="ECO:0000313" key="9">
    <source>
        <dbReference type="Proteomes" id="UP000053127"/>
    </source>
</evidence>
<evidence type="ECO:0000256" key="4">
    <source>
        <dbReference type="ARBA" id="ARBA00022827"/>
    </source>
</evidence>
<accession>A0A117Q5F8</accession>
<evidence type="ECO:0000259" key="7">
    <source>
        <dbReference type="PROSITE" id="PS00624"/>
    </source>
</evidence>